<evidence type="ECO:0000256" key="5">
    <source>
        <dbReference type="ARBA" id="ARBA00022630"/>
    </source>
</evidence>
<comment type="subunit">
    <text evidence="16">Composed of six subunits; NqrA, NqrB, NqrC, NqrD, NqrE and NqrF.</text>
</comment>
<keyword evidence="14 16" id="KW-0472">Membrane</keyword>
<feature type="transmembrane region" description="Helical" evidence="16">
    <location>
        <begin position="273"/>
        <end position="292"/>
    </location>
</feature>
<keyword evidence="10 16" id="KW-0520">NAD</keyword>
<evidence type="ECO:0000256" key="8">
    <source>
        <dbReference type="ARBA" id="ARBA00022967"/>
    </source>
</evidence>
<keyword evidence="13 16" id="KW-0830">Ubiquinone</keyword>
<keyword evidence="3" id="KW-0997">Cell inner membrane</keyword>
<protein>
    <recommendedName>
        <fullName evidence="16">Na(+)-translocating NADH-quinone reductase subunit B</fullName>
        <shortName evidence="16">Na(+)-NQR subunit B</shortName>
        <shortName evidence="16">Na(+)-translocating NQR subunit B</shortName>
        <ecNumber evidence="16">7.2.1.1</ecNumber>
    </recommendedName>
    <alternativeName>
        <fullName evidence="16">NQR complex subunit B</fullName>
    </alternativeName>
    <alternativeName>
        <fullName evidence="16">NQR-1 subunit B</fullName>
    </alternativeName>
</protein>
<evidence type="ECO:0000256" key="12">
    <source>
        <dbReference type="ARBA" id="ARBA00023065"/>
    </source>
</evidence>
<dbReference type="EMBL" id="CP048409">
    <property type="protein sequence ID" value="QIA08568.1"/>
    <property type="molecule type" value="Genomic_DNA"/>
</dbReference>
<keyword evidence="8 16" id="KW-1278">Translocase</keyword>
<evidence type="ECO:0000313" key="18">
    <source>
        <dbReference type="EMBL" id="QIA08568.1"/>
    </source>
</evidence>
<feature type="transmembrane region" description="Helical" evidence="16">
    <location>
        <begin position="57"/>
        <end position="76"/>
    </location>
</feature>
<comment type="function">
    <text evidence="16">NQR complex catalyzes the reduction of ubiquinone-1 to ubiquinol by two successive reactions, coupled with the transport of Na(+) ions from the cytoplasm to the periplasm. NqrA to NqrE are probably involved in the second step, the conversion of ubisemiquinone to ubiquinol.</text>
</comment>
<dbReference type="GO" id="GO:0016655">
    <property type="term" value="F:oxidoreductase activity, acting on NAD(P)H, quinone or similar compound as acceptor"/>
    <property type="evidence" value="ECO:0007669"/>
    <property type="project" value="UniProtKB-UniRule"/>
</dbReference>
<evidence type="ECO:0000256" key="17">
    <source>
        <dbReference type="PIRSR" id="PIRSR016055-50"/>
    </source>
</evidence>
<evidence type="ECO:0000256" key="7">
    <source>
        <dbReference type="ARBA" id="ARBA00022692"/>
    </source>
</evidence>
<name>A0A6C0RD50_9BACT</name>
<feature type="modified residue" description="FMN phosphoryl threonine" evidence="16 17">
    <location>
        <position position="217"/>
    </location>
</feature>
<evidence type="ECO:0000256" key="4">
    <source>
        <dbReference type="ARBA" id="ARBA00022553"/>
    </source>
</evidence>
<evidence type="ECO:0000256" key="10">
    <source>
        <dbReference type="ARBA" id="ARBA00023027"/>
    </source>
</evidence>
<evidence type="ECO:0000256" key="1">
    <source>
        <dbReference type="ARBA" id="ARBA00022448"/>
    </source>
</evidence>
<feature type="transmembrane region" description="Helical" evidence="16">
    <location>
        <begin position="334"/>
        <end position="352"/>
    </location>
</feature>
<evidence type="ECO:0000256" key="2">
    <source>
        <dbReference type="ARBA" id="ARBA00022475"/>
    </source>
</evidence>
<comment type="catalytic activity">
    <reaction evidence="16">
        <text>a ubiquinone + n Na(+)(in) + NADH + H(+) = a ubiquinol + n Na(+)(out) + NAD(+)</text>
        <dbReference type="Rhea" id="RHEA:47748"/>
        <dbReference type="Rhea" id="RHEA-COMP:9565"/>
        <dbReference type="Rhea" id="RHEA-COMP:9566"/>
        <dbReference type="ChEBI" id="CHEBI:15378"/>
        <dbReference type="ChEBI" id="CHEBI:16389"/>
        <dbReference type="ChEBI" id="CHEBI:17976"/>
        <dbReference type="ChEBI" id="CHEBI:29101"/>
        <dbReference type="ChEBI" id="CHEBI:57540"/>
        <dbReference type="ChEBI" id="CHEBI:57945"/>
        <dbReference type="EC" id="7.2.1.1"/>
    </reaction>
</comment>
<feature type="transmembrane region" description="Helical" evidence="16">
    <location>
        <begin position="133"/>
        <end position="163"/>
    </location>
</feature>
<dbReference type="EC" id="7.2.1.1" evidence="16"/>
<keyword evidence="4 16" id="KW-0597">Phosphoprotein</keyword>
<feature type="transmembrane region" description="Helical" evidence="16">
    <location>
        <begin position="304"/>
        <end position="322"/>
    </location>
</feature>
<dbReference type="RefSeq" id="WP_163346600.1">
    <property type="nucleotide sequence ID" value="NZ_CP048409.1"/>
</dbReference>
<dbReference type="HAMAP" id="MF_00426">
    <property type="entry name" value="NqrB"/>
    <property type="match status" value="1"/>
</dbReference>
<keyword evidence="9 16" id="KW-1133">Transmembrane helix</keyword>
<keyword evidence="6 16" id="KW-0288">FMN</keyword>
<evidence type="ECO:0000256" key="3">
    <source>
        <dbReference type="ARBA" id="ARBA00022519"/>
    </source>
</evidence>
<gene>
    <name evidence="16" type="primary">nqrB</name>
    <name evidence="18" type="ORF">G0Q07_12960</name>
</gene>
<evidence type="ECO:0000256" key="11">
    <source>
        <dbReference type="ARBA" id="ARBA00023053"/>
    </source>
</evidence>
<keyword evidence="7 16" id="KW-0812">Transmembrane</keyword>
<dbReference type="GO" id="GO:0006814">
    <property type="term" value="P:sodium ion transport"/>
    <property type="evidence" value="ECO:0007669"/>
    <property type="project" value="UniProtKB-UniRule"/>
</dbReference>
<keyword evidence="5 16" id="KW-0285">Flavoprotein</keyword>
<dbReference type="KEGG" id="drc:G0Q07_12960"/>
<reference evidence="18 19" key="1">
    <citation type="submission" date="2020-02" db="EMBL/GenBank/DDBJ databases">
        <title>Genome sequencing for Draconibacterium sp. strain M1.</title>
        <authorList>
            <person name="Park S.-J."/>
        </authorList>
    </citation>
    <scope>NUCLEOTIDE SEQUENCE [LARGE SCALE GENOMIC DNA]</scope>
    <source>
        <strain evidence="18 19">M1</strain>
    </source>
</reference>
<feature type="transmembrane region" description="Helical" evidence="16">
    <location>
        <begin position="358"/>
        <end position="378"/>
    </location>
</feature>
<evidence type="ECO:0000313" key="19">
    <source>
        <dbReference type="Proteomes" id="UP000474630"/>
    </source>
</evidence>
<keyword evidence="2 16" id="KW-1003">Cell membrane</keyword>
<dbReference type="AlphaFoldDB" id="A0A6C0RD50"/>
<dbReference type="GO" id="GO:0022904">
    <property type="term" value="P:respiratory electron transport chain"/>
    <property type="evidence" value="ECO:0007669"/>
    <property type="project" value="InterPro"/>
</dbReference>
<feature type="transmembrane region" description="Helical" evidence="16">
    <location>
        <begin position="96"/>
        <end position="121"/>
    </location>
</feature>
<proteinExistence type="inferred from homology"/>
<evidence type="ECO:0000256" key="15">
    <source>
        <dbReference type="ARBA" id="ARBA00023201"/>
    </source>
</evidence>
<dbReference type="GO" id="GO:0055085">
    <property type="term" value="P:transmembrane transport"/>
    <property type="evidence" value="ECO:0007669"/>
    <property type="project" value="InterPro"/>
</dbReference>
<dbReference type="Pfam" id="PF03116">
    <property type="entry name" value="NQR2_RnfD_RnfE"/>
    <property type="match status" value="1"/>
</dbReference>
<keyword evidence="15 16" id="KW-0739">Sodium transport</keyword>
<comment type="similarity">
    <text evidence="16">Belongs to the NqrB/RnfD family.</text>
</comment>
<keyword evidence="11 16" id="KW-0915">Sodium</keyword>
<evidence type="ECO:0000256" key="14">
    <source>
        <dbReference type="ARBA" id="ARBA00023136"/>
    </source>
</evidence>
<feature type="transmembrane region" description="Helical" evidence="16">
    <location>
        <begin position="248"/>
        <end position="266"/>
    </location>
</feature>
<evidence type="ECO:0000256" key="16">
    <source>
        <dbReference type="HAMAP-Rule" id="MF_00426"/>
    </source>
</evidence>
<dbReference type="PANTHER" id="PTHR30578">
    <property type="entry name" value="ELECTRON TRANSPORT COMPLEX PROTEIN RNFD"/>
    <property type="match status" value="1"/>
</dbReference>
<dbReference type="InterPro" id="IPR010966">
    <property type="entry name" value="NqrB"/>
</dbReference>
<dbReference type="InterPro" id="IPR004338">
    <property type="entry name" value="NqrB/RnfD"/>
</dbReference>
<dbReference type="PIRSF" id="PIRSF016055">
    <property type="entry name" value="NADH-UbQ_OxRdtase_B_su"/>
    <property type="match status" value="1"/>
</dbReference>
<accession>A0A6C0RD50</accession>
<dbReference type="GO" id="GO:0010181">
    <property type="term" value="F:FMN binding"/>
    <property type="evidence" value="ECO:0007669"/>
    <property type="project" value="InterPro"/>
</dbReference>
<dbReference type="GO" id="GO:0005886">
    <property type="term" value="C:plasma membrane"/>
    <property type="evidence" value="ECO:0007669"/>
    <property type="project" value="UniProtKB-SubCell"/>
</dbReference>
<comment type="cofactor">
    <cofactor evidence="16 17">
        <name>FMN</name>
        <dbReference type="ChEBI" id="CHEBI:58210"/>
    </cofactor>
</comment>
<organism evidence="18 19">
    <name type="scientific">Draconibacterium halophilum</name>
    <dbReference type="NCBI Taxonomy" id="2706887"/>
    <lineage>
        <taxon>Bacteria</taxon>
        <taxon>Pseudomonadati</taxon>
        <taxon>Bacteroidota</taxon>
        <taxon>Bacteroidia</taxon>
        <taxon>Marinilabiliales</taxon>
        <taxon>Prolixibacteraceae</taxon>
        <taxon>Draconibacterium</taxon>
    </lineage>
</organism>
<dbReference type="NCBIfam" id="NF003756">
    <property type="entry name" value="PRK05349.1"/>
    <property type="match status" value="1"/>
</dbReference>
<keyword evidence="19" id="KW-1185">Reference proteome</keyword>
<keyword evidence="12 16" id="KW-0406">Ion transport</keyword>
<evidence type="ECO:0000256" key="9">
    <source>
        <dbReference type="ARBA" id="ARBA00022989"/>
    </source>
</evidence>
<keyword evidence="1 16" id="KW-0813">Transport</keyword>
<dbReference type="NCBIfam" id="TIGR01937">
    <property type="entry name" value="nqrB"/>
    <property type="match status" value="1"/>
</dbReference>
<dbReference type="Proteomes" id="UP000474630">
    <property type="component" value="Chromosome"/>
</dbReference>
<sequence length="393" mass="42756">MKFIKNFFERTEPLVQKGGKYHWLQSVHDGFFTFLYTPKTTSKTGTHIHDYIDLKRTMSIVVLSVVPALLFGMYNVGVQHFKAIGELAATGFFEIFLFGLIKVLPIVIVSYGVGLGIEFVFAQIRGHEIQEGFLVSGILIPLIMPVNTPLWMIAVATAFAVVIGKEVFGGTGMNIWNPALVARAFLFFAYPAQMSGESVWVALKDTDKVVDSFSGATPMADAAVGQLNYSVADAFFGFIPGSIGETSTLAILIGAVLLIVTGIGSWKIMISTIAGGAVMGLILNAFSGSAGLSPEVATYFSMPFWHHLILGGFMFGAIFMATDPVSASRTERGKWIYGFLIGILAIIFRVINPAFPEGMMLAILLMNTFAPLIDHYVVESHVKKRIKRAKVSA</sequence>
<dbReference type="PANTHER" id="PTHR30578:SF1">
    <property type="entry name" value="NA(+)-TRANSLOCATING NADH-QUINONE REDUCTASE SUBUNIT B"/>
    <property type="match status" value="1"/>
</dbReference>
<evidence type="ECO:0000256" key="6">
    <source>
        <dbReference type="ARBA" id="ARBA00022643"/>
    </source>
</evidence>
<evidence type="ECO:0000256" key="13">
    <source>
        <dbReference type="ARBA" id="ARBA00023075"/>
    </source>
</evidence>
<comment type="subcellular location">
    <subcellularLocation>
        <location evidence="16">Cell membrane</location>
        <topology evidence="16">Multi-pass membrane protein</topology>
    </subcellularLocation>
</comment>